<dbReference type="Proteomes" id="UP000011550">
    <property type="component" value="Unassembled WGS sequence"/>
</dbReference>
<organism evidence="1 2">
    <name type="scientific">Haloferax mucosum ATCC BAA-1512</name>
    <dbReference type="NCBI Taxonomy" id="662479"/>
    <lineage>
        <taxon>Archaea</taxon>
        <taxon>Methanobacteriati</taxon>
        <taxon>Methanobacteriota</taxon>
        <taxon>Stenosarchaea group</taxon>
        <taxon>Halobacteria</taxon>
        <taxon>Halobacteriales</taxon>
        <taxon>Haloferacaceae</taxon>
        <taxon>Haloferax</taxon>
    </lineage>
</organism>
<sequence length="155" mass="17465">MATGTSDAGEGKRHNADSDIRSLLECILSDFSNISVKRVHNLSYLSEYKYWSDCKNRLTTAEYQPYLEGVHSEDIAEALDNFNGIETRRVQVGKDRVLTLKVKEKYDCNLDKNGREVVERVVDDFGEVPPATIQRVIADTKGFEEANSGTAIQFQ</sequence>
<keyword evidence="2" id="KW-1185">Reference proteome</keyword>
<comment type="caution">
    <text evidence="1">The sequence shown here is derived from an EMBL/GenBank/DDBJ whole genome shotgun (WGS) entry which is preliminary data.</text>
</comment>
<reference evidence="1 2" key="1">
    <citation type="journal article" date="2014" name="PLoS Genet.">
        <title>Phylogenetically driven sequencing of extremely halophilic archaea reveals strategies for static and dynamic osmo-response.</title>
        <authorList>
            <person name="Becker E.A."/>
            <person name="Seitzer P.M."/>
            <person name="Tritt A."/>
            <person name="Larsen D."/>
            <person name="Krusor M."/>
            <person name="Yao A.I."/>
            <person name="Wu D."/>
            <person name="Madern D."/>
            <person name="Eisen J.A."/>
            <person name="Darling A.E."/>
            <person name="Facciotti M.T."/>
        </authorList>
    </citation>
    <scope>NUCLEOTIDE SEQUENCE [LARGE SCALE GENOMIC DNA]</scope>
    <source>
        <strain evidence="1 2">ATCC BAA-1512</strain>
    </source>
</reference>
<dbReference type="RefSeq" id="WP_008320306.1">
    <property type="nucleotide sequence ID" value="NZ_AOLN01000013.1"/>
</dbReference>
<gene>
    <name evidence="1" type="ORF">C440_10093</name>
</gene>
<evidence type="ECO:0000313" key="2">
    <source>
        <dbReference type="Proteomes" id="UP000011550"/>
    </source>
</evidence>
<proteinExistence type="predicted"/>
<protein>
    <submittedName>
        <fullName evidence="1">Uncharacterized protein</fullName>
    </submittedName>
</protein>
<dbReference type="AlphaFoldDB" id="M0ID25"/>
<accession>M0ID25</accession>
<name>M0ID25_9EURY</name>
<dbReference type="EMBL" id="AOLN01000013">
    <property type="protein sequence ID" value="ELZ93962.1"/>
    <property type="molecule type" value="Genomic_DNA"/>
</dbReference>
<evidence type="ECO:0000313" key="1">
    <source>
        <dbReference type="EMBL" id="ELZ93962.1"/>
    </source>
</evidence>